<proteinExistence type="predicted"/>
<evidence type="ECO:0000313" key="2">
    <source>
        <dbReference type="EMBL" id="AAT84638.1"/>
    </source>
</evidence>
<dbReference type="GeneID" id="3126073"/>
<evidence type="ECO:0000256" key="1">
    <source>
        <dbReference type="SAM" id="Phobius"/>
    </source>
</evidence>
<accession>A0A9W3HRC2</accession>
<keyword evidence="3" id="KW-1185">Reference proteome</keyword>
<reference evidence="2 3" key="1">
    <citation type="journal article" date="2004" name="J. Gen. Virol.">
        <title>Analysis of the first complete genome sequence of an Old World monkey adenovirus reveals a lineage distinct from the six human adenovirus species.</title>
        <authorList>
            <person name="Kovacs G.M."/>
            <person name="Davison A.J."/>
            <person name="Zakhartchouk A.N."/>
            <person name="Harrach B."/>
        </authorList>
    </citation>
    <scope>NUCLEOTIDE SEQUENCE [LARGE SCALE GENOMIC DNA]</scope>
    <source>
        <strain evidence="2">ATCC VR-1449</strain>
    </source>
</reference>
<keyword evidence="1" id="KW-1133">Transmembrane helix</keyword>
<protein>
    <submittedName>
        <fullName evidence="2">E3 RID-beta</fullName>
    </submittedName>
</protein>
<evidence type="ECO:0000313" key="3">
    <source>
        <dbReference type="Proteomes" id="UP000113783"/>
    </source>
</evidence>
<keyword evidence="1" id="KW-0472">Membrane</keyword>
<keyword evidence="1" id="KW-0812">Transmembrane</keyword>
<gene>
    <name evidence="2" type="primary">E3</name>
</gene>
<feature type="transmembrane region" description="Helical" evidence="1">
    <location>
        <begin position="40"/>
        <end position="60"/>
    </location>
</feature>
<dbReference type="RefSeq" id="YP_067928.1">
    <property type="nucleotide sequence ID" value="NC_006144.1"/>
</dbReference>
<dbReference type="EMBL" id="AY598782">
    <property type="protein sequence ID" value="AAT84638.1"/>
    <property type="molecule type" value="Genomic_DNA"/>
</dbReference>
<dbReference type="Proteomes" id="UP000113783">
    <property type="component" value="Segment"/>
</dbReference>
<name>A0A9W3HRC2_9ADEN</name>
<organism evidence="2 3">
    <name type="scientific">Simian adenovirus 3</name>
    <dbReference type="NCBI Taxonomy" id="38420"/>
    <lineage>
        <taxon>Viruses</taxon>
        <taxon>Varidnaviria</taxon>
        <taxon>Bamfordvirae</taxon>
        <taxon>Preplasmiviricota</taxon>
        <taxon>Polisuviricotina</taxon>
        <taxon>Pharingeaviricetes</taxon>
        <taxon>Rowavirales</taxon>
        <taxon>Adenoviridae</taxon>
        <taxon>Mastadenovirus</taxon>
        <taxon>Mastadenovirus simiae</taxon>
        <taxon>Simian mastadenovirus A</taxon>
    </lineage>
</organism>
<sequence>MIVLYFIFLFFHLTCACDFQFTQFWKTSCLDHTFSNDWMMAVAIATLGTFGFFCGFALHYKFKVPWTYGFLSDFPVAPTPPPPPPVINAPQVPSPTPSVCSYFHL</sequence>